<dbReference type="Pfam" id="PF01527">
    <property type="entry name" value="HTH_Tnp_1"/>
    <property type="match status" value="1"/>
</dbReference>
<dbReference type="GO" id="GO:0004803">
    <property type="term" value="F:transposase activity"/>
    <property type="evidence" value="ECO:0007669"/>
    <property type="project" value="InterPro"/>
</dbReference>
<evidence type="ECO:0000313" key="2">
    <source>
        <dbReference type="Proteomes" id="UP000017837"/>
    </source>
</evidence>
<protein>
    <recommendedName>
        <fullName evidence="3">Transposase</fullName>
    </recommendedName>
</protein>
<dbReference type="InterPro" id="IPR002514">
    <property type="entry name" value="Transposase_8"/>
</dbReference>
<dbReference type="eggNOG" id="COG2963">
    <property type="taxonomic scope" value="Bacteria"/>
</dbReference>
<dbReference type="AlphaFoldDB" id="V4PFY7"/>
<organism evidence="1 2">
    <name type="scientific">Asticcacaulis benevestitus DSM 16100 = ATCC BAA-896</name>
    <dbReference type="NCBI Taxonomy" id="1121022"/>
    <lineage>
        <taxon>Bacteria</taxon>
        <taxon>Pseudomonadati</taxon>
        <taxon>Pseudomonadota</taxon>
        <taxon>Alphaproteobacteria</taxon>
        <taxon>Caulobacterales</taxon>
        <taxon>Caulobacteraceae</taxon>
        <taxon>Asticcacaulis</taxon>
    </lineage>
</organism>
<evidence type="ECO:0000313" key="1">
    <source>
        <dbReference type="EMBL" id="ESQ84235.1"/>
    </source>
</evidence>
<sequence length="127" mass="13906">MSGDMRRDRNFQFVEVVSSGSGSIGRIRREWADDYKAEMASRSLVPGVNASALAREIGISPGQLFGWRRFARDRGLLHDLENTPLAAERGAVSRAVIEIVVDGVTIRACSAADEGHLVRVIRAVRQA</sequence>
<reference evidence="1 2" key="1">
    <citation type="journal article" date="2014" name="Nature">
        <title>Sequential evolution of bacterial morphology by co-option of a developmental regulator.</title>
        <authorList>
            <person name="Jiang C."/>
            <person name="Brown P.J."/>
            <person name="Ducret A."/>
            <person name="Brun Y.V."/>
        </authorList>
    </citation>
    <scope>NUCLEOTIDE SEQUENCE [LARGE SCALE GENOMIC DNA]</scope>
    <source>
        <strain evidence="1 2">DSM 16100</strain>
    </source>
</reference>
<comment type="caution">
    <text evidence="1">The sequence shown here is derived from an EMBL/GenBank/DDBJ whole genome shotgun (WGS) entry which is preliminary data.</text>
</comment>
<dbReference type="PATRIC" id="fig|1121022.4.peg.4048"/>
<proteinExistence type="predicted"/>
<gene>
    <name evidence="1" type="ORF">ABENE_19750</name>
</gene>
<dbReference type="RefSeq" id="WP_018083856.1">
    <property type="nucleotide sequence ID" value="NZ_AWGB01000065.1"/>
</dbReference>
<dbReference type="InterPro" id="IPR010921">
    <property type="entry name" value="Trp_repressor/repl_initiator"/>
</dbReference>
<dbReference type="GO" id="GO:0006313">
    <property type="term" value="P:DNA transposition"/>
    <property type="evidence" value="ECO:0007669"/>
    <property type="project" value="InterPro"/>
</dbReference>
<dbReference type="Proteomes" id="UP000017837">
    <property type="component" value="Unassembled WGS sequence"/>
</dbReference>
<keyword evidence="2" id="KW-1185">Reference proteome</keyword>
<dbReference type="EMBL" id="AWGB01000065">
    <property type="protein sequence ID" value="ESQ84235.1"/>
    <property type="molecule type" value="Genomic_DNA"/>
</dbReference>
<dbReference type="SUPFAM" id="SSF48295">
    <property type="entry name" value="TrpR-like"/>
    <property type="match status" value="1"/>
</dbReference>
<name>V4PFY7_9CAUL</name>
<accession>V4PFY7</accession>
<evidence type="ECO:0008006" key="3">
    <source>
        <dbReference type="Google" id="ProtNLM"/>
    </source>
</evidence>
<dbReference type="GO" id="GO:0043565">
    <property type="term" value="F:sequence-specific DNA binding"/>
    <property type="evidence" value="ECO:0007669"/>
    <property type="project" value="InterPro"/>
</dbReference>